<gene>
    <name evidence="1" type="ORF">CFSAN001627_22369</name>
</gene>
<reference evidence="1 2" key="1">
    <citation type="submission" date="2012-10" db="EMBL/GenBank/DDBJ databases">
        <authorList>
            <person name="Strain E.A."/>
            <person name="Brown E."/>
            <person name="Allard M.W."/>
            <person name="Gonzalez-Escalona N."/>
            <person name="Timme R."/>
        </authorList>
    </citation>
    <scope>NUCLEOTIDE SEQUENCE [LARGE SCALE GENOMIC DNA]</scope>
    <source>
        <strain evidence="1 2">CFSAN001627</strain>
    </source>
</reference>
<dbReference type="EMBL" id="AMXI01001398">
    <property type="protein sequence ID" value="EKN39794.1"/>
    <property type="molecule type" value="Genomic_DNA"/>
</dbReference>
<name>M1ZTR9_CLOBO</name>
<reference evidence="1 2" key="2">
    <citation type="submission" date="2013-03" db="EMBL/GenBank/DDBJ databases">
        <title>Diversity in Clostridium botulinum.</title>
        <authorList>
            <person name="Timme R.E."/>
            <person name="Allard M."/>
            <person name="Luo Y."/>
            <person name="Strain E."/>
            <person name="Gonzalez-Escalona N."/>
            <person name="Brown E."/>
        </authorList>
    </citation>
    <scope>NUCLEOTIDE SEQUENCE [LARGE SCALE GENOMIC DNA]</scope>
    <source>
        <strain evidence="1 2">CFSAN001627</strain>
    </source>
</reference>
<dbReference type="AlphaFoldDB" id="M1ZTR9"/>
<accession>M1ZTR9</accession>
<dbReference type="Proteomes" id="UP000011944">
    <property type="component" value="Unassembled WGS sequence"/>
</dbReference>
<protein>
    <submittedName>
        <fullName evidence="1">TetR family transcriptional regulator</fullName>
    </submittedName>
</protein>
<proteinExistence type="predicted"/>
<dbReference type="PATRIC" id="fig|1232189.3.peg.3501"/>
<organism evidence="1 2">
    <name type="scientific">Clostridium botulinum CFSAN001627</name>
    <dbReference type="NCBI Taxonomy" id="1232189"/>
    <lineage>
        <taxon>Bacteria</taxon>
        <taxon>Bacillati</taxon>
        <taxon>Bacillota</taxon>
        <taxon>Clostridia</taxon>
        <taxon>Eubacteriales</taxon>
        <taxon>Clostridiaceae</taxon>
        <taxon>Clostridium</taxon>
    </lineage>
</organism>
<comment type="caution">
    <text evidence="1">The sequence shown here is derived from an EMBL/GenBank/DDBJ whole genome shotgun (WGS) entry which is preliminary data.</text>
</comment>
<sequence>MAFLDNLLNYPMIGIQLDVTAVWRQAVTSLLSKGEFK</sequence>
<evidence type="ECO:0000313" key="1">
    <source>
        <dbReference type="EMBL" id="EKN39794.1"/>
    </source>
</evidence>
<evidence type="ECO:0000313" key="2">
    <source>
        <dbReference type="Proteomes" id="UP000011944"/>
    </source>
</evidence>